<keyword evidence="8" id="KW-1185">Reference proteome</keyword>
<organism evidence="7 8">
    <name type="scientific">Cordyceps javanica</name>
    <dbReference type="NCBI Taxonomy" id="43265"/>
    <lineage>
        <taxon>Eukaryota</taxon>
        <taxon>Fungi</taxon>
        <taxon>Dikarya</taxon>
        <taxon>Ascomycota</taxon>
        <taxon>Pezizomycotina</taxon>
        <taxon>Sordariomycetes</taxon>
        <taxon>Hypocreomycetidae</taxon>
        <taxon>Hypocreales</taxon>
        <taxon>Cordycipitaceae</taxon>
        <taxon>Cordyceps</taxon>
    </lineage>
</organism>
<comment type="caution">
    <text evidence="7">The sequence shown here is derived from an EMBL/GenBank/DDBJ whole genome shotgun (WGS) entry which is preliminary data.</text>
</comment>
<keyword evidence="6" id="KW-0539">Nucleus</keyword>
<dbReference type="InterPro" id="IPR052360">
    <property type="entry name" value="Transcr_Regulatory_Proteins"/>
</dbReference>
<dbReference type="PANTHER" id="PTHR36206:SF12">
    <property type="entry name" value="ASPERCRYPTIN BIOSYNTHESIS CLUSTER-SPECIFIC TRANSCRIPTION REGULATOR ATNN-RELATED"/>
    <property type="match status" value="1"/>
</dbReference>
<dbReference type="Proteomes" id="UP000315783">
    <property type="component" value="Unassembled WGS sequence"/>
</dbReference>
<evidence type="ECO:0000256" key="1">
    <source>
        <dbReference type="ARBA" id="ARBA00022723"/>
    </source>
</evidence>
<sequence>MAPRPRIASGPADVKVNLADMTMFDALRFQIAGLVAGSFDHAFWTVDVLRACQVQPAIWHASLALMALHQSQRPQTVETFLRARHEKLSMTHSTAAIRHVIALTRQRHLSQAERETLLLASLLLAALSTMQGDLPQAVMHSGNCIQLFHQWRFWEQHRSSATRRGSMLNADSIGAIIAHVELQLLSRLKHINVPPWGTPGSPPKCSDVSFRSSTDAYHEFQPLFTSLVGLWQYADMGVKAQPRPQIDMRHPYLVEFQRWKVKFDALRASGASAGVDAESMLTLHLHWHFMHIGLTANIYIGEVAFDEFLPVFRDLVVEAGELLRVLPTSPSADMTARPAFSFTMSVVEGLFWAGHGCRDPATRRDILHLIKVWPRREGIWDNSLMAAMLETSIGLEENAWRSASRGGACCCTCVAGSFICNDHRINNHIVEFLPGGRARVTFETVGDRRGNKPGFVTTLP</sequence>
<evidence type="ECO:0000313" key="7">
    <source>
        <dbReference type="EMBL" id="TQV90441.1"/>
    </source>
</evidence>
<evidence type="ECO:0000256" key="2">
    <source>
        <dbReference type="ARBA" id="ARBA00022833"/>
    </source>
</evidence>
<dbReference type="GO" id="GO:0003677">
    <property type="term" value="F:DNA binding"/>
    <property type="evidence" value="ECO:0007669"/>
    <property type="project" value="UniProtKB-KW"/>
</dbReference>
<evidence type="ECO:0000313" key="8">
    <source>
        <dbReference type="Proteomes" id="UP000315783"/>
    </source>
</evidence>
<keyword evidence="3" id="KW-0805">Transcription regulation</keyword>
<gene>
    <name evidence="7" type="ORF">IF1G_10920</name>
</gene>
<name>A0A545ULV3_9HYPO</name>
<dbReference type="GO" id="GO:0046872">
    <property type="term" value="F:metal ion binding"/>
    <property type="evidence" value="ECO:0007669"/>
    <property type="project" value="UniProtKB-KW"/>
</dbReference>
<keyword evidence="2" id="KW-0862">Zinc</keyword>
<evidence type="ECO:0000256" key="6">
    <source>
        <dbReference type="ARBA" id="ARBA00023242"/>
    </source>
</evidence>
<accession>A0A545ULV3</accession>
<dbReference type="STRING" id="43265.A0A545ULV3"/>
<keyword evidence="5" id="KW-0804">Transcription</keyword>
<reference evidence="7 8" key="1">
    <citation type="journal article" date="2019" name="Appl. Microbiol. Biotechnol.">
        <title>Genome sequence of Isaria javanica and comparative genome analysis insights into family S53 peptidase evolution in fungal entomopathogens.</title>
        <authorList>
            <person name="Lin R."/>
            <person name="Zhang X."/>
            <person name="Xin B."/>
            <person name="Zou M."/>
            <person name="Gao Y."/>
            <person name="Qin F."/>
            <person name="Hu Q."/>
            <person name="Xie B."/>
            <person name="Cheng X."/>
        </authorList>
    </citation>
    <scope>NUCLEOTIDE SEQUENCE [LARGE SCALE GENOMIC DNA]</scope>
    <source>
        <strain evidence="7 8">IJ1G</strain>
    </source>
</reference>
<dbReference type="PANTHER" id="PTHR36206">
    <property type="entry name" value="ASPERCRYPTIN BIOSYNTHESIS CLUSTER-SPECIFIC TRANSCRIPTION REGULATOR ATNN-RELATED"/>
    <property type="match status" value="1"/>
</dbReference>
<evidence type="ECO:0000256" key="4">
    <source>
        <dbReference type="ARBA" id="ARBA00023125"/>
    </source>
</evidence>
<dbReference type="EMBL" id="SPUK01000027">
    <property type="protein sequence ID" value="TQV90441.1"/>
    <property type="molecule type" value="Genomic_DNA"/>
</dbReference>
<proteinExistence type="predicted"/>
<evidence type="ECO:0000256" key="3">
    <source>
        <dbReference type="ARBA" id="ARBA00023015"/>
    </source>
</evidence>
<keyword evidence="1" id="KW-0479">Metal-binding</keyword>
<dbReference type="AlphaFoldDB" id="A0A545ULV3"/>
<evidence type="ECO:0000256" key="5">
    <source>
        <dbReference type="ARBA" id="ARBA00023163"/>
    </source>
</evidence>
<dbReference type="OrthoDB" id="3145928at2759"/>
<protein>
    <submittedName>
        <fullName evidence="7">C6 zinc finger domain-containing protein</fullName>
    </submittedName>
</protein>
<keyword evidence="4" id="KW-0238">DNA-binding</keyword>